<dbReference type="PANTHER" id="PTHR32309">
    <property type="entry name" value="TYROSINE-PROTEIN KINASE"/>
    <property type="match status" value="1"/>
</dbReference>
<dbReference type="GO" id="GO:0005886">
    <property type="term" value="C:plasma membrane"/>
    <property type="evidence" value="ECO:0007669"/>
    <property type="project" value="UniProtKB-SubCell"/>
</dbReference>
<gene>
    <name evidence="11" type="ORF">B9D04_01765</name>
</gene>
<evidence type="ECO:0000313" key="12">
    <source>
        <dbReference type="Proteomes" id="UP000193588"/>
    </source>
</evidence>
<dbReference type="RefSeq" id="WP_085637352.1">
    <property type="nucleotide sequence ID" value="NZ_JAGXJD010000002.1"/>
</dbReference>
<feature type="domain" description="Polysaccharide chain length determinant N-terminal" evidence="10">
    <location>
        <begin position="13"/>
        <end position="96"/>
    </location>
</feature>
<feature type="transmembrane region" description="Helical" evidence="9">
    <location>
        <begin position="20"/>
        <end position="42"/>
    </location>
</feature>
<keyword evidence="7 9" id="KW-0472">Membrane</keyword>
<evidence type="ECO:0000256" key="9">
    <source>
        <dbReference type="SAM" id="Phobius"/>
    </source>
</evidence>
<comment type="similarity">
    <text evidence="2">Belongs to the CpsC/CapA family.</text>
</comment>
<evidence type="ECO:0000256" key="1">
    <source>
        <dbReference type="ARBA" id="ARBA00004651"/>
    </source>
</evidence>
<dbReference type="InterPro" id="IPR003856">
    <property type="entry name" value="LPS_length_determ_N"/>
</dbReference>
<feature type="transmembrane region" description="Helical" evidence="9">
    <location>
        <begin position="183"/>
        <end position="203"/>
    </location>
</feature>
<dbReference type="Pfam" id="PF02706">
    <property type="entry name" value="Wzz"/>
    <property type="match status" value="1"/>
</dbReference>
<name>A0A1X4JPF1_9LACO</name>
<evidence type="ECO:0000256" key="5">
    <source>
        <dbReference type="ARBA" id="ARBA00022692"/>
    </source>
</evidence>
<dbReference type="AlphaFoldDB" id="A0A1X4JPF1"/>
<dbReference type="InterPro" id="IPR050445">
    <property type="entry name" value="Bact_polysacc_biosynth/exp"/>
</dbReference>
<evidence type="ECO:0000256" key="2">
    <source>
        <dbReference type="ARBA" id="ARBA00006683"/>
    </source>
</evidence>
<accession>A0A1X4JPF1</accession>
<organism evidence="11 12">
    <name type="scientific">Weissella cibaria</name>
    <dbReference type="NCBI Taxonomy" id="137591"/>
    <lineage>
        <taxon>Bacteria</taxon>
        <taxon>Bacillati</taxon>
        <taxon>Bacillota</taxon>
        <taxon>Bacilli</taxon>
        <taxon>Lactobacillales</taxon>
        <taxon>Lactobacillaceae</taxon>
        <taxon>Weissella</taxon>
    </lineage>
</organism>
<comment type="caution">
    <text evidence="11">The sequence shown here is derived from an EMBL/GenBank/DDBJ whole genome shotgun (WGS) entry which is preliminary data.</text>
</comment>
<protein>
    <recommendedName>
        <fullName evidence="3">Capsular polysaccharide biosynthesis protein CpsC</fullName>
    </recommendedName>
</protein>
<dbReference type="Proteomes" id="UP000193588">
    <property type="component" value="Unassembled WGS sequence"/>
</dbReference>
<evidence type="ECO:0000256" key="8">
    <source>
        <dbReference type="ARBA" id="ARBA00045736"/>
    </source>
</evidence>
<evidence type="ECO:0000256" key="6">
    <source>
        <dbReference type="ARBA" id="ARBA00022989"/>
    </source>
</evidence>
<reference evidence="11 12" key="1">
    <citation type="submission" date="2017-04" db="EMBL/GenBank/DDBJ databases">
        <title>The genome sequence of Weissella cibaria isolated from wild Drosophila.</title>
        <authorList>
            <person name="Ricks N.J."/>
            <person name="Carroll C."/>
            <person name="Walters A."/>
            <person name="Newell P.D."/>
            <person name="Chaston J.M."/>
        </authorList>
    </citation>
    <scope>NUCLEOTIDE SEQUENCE [LARGE SCALE GENOMIC DNA]</scope>
    <source>
        <strain evidence="11 12">DmW_103</strain>
    </source>
</reference>
<proteinExistence type="inferred from homology"/>
<evidence type="ECO:0000256" key="7">
    <source>
        <dbReference type="ARBA" id="ARBA00023136"/>
    </source>
</evidence>
<evidence type="ECO:0000256" key="4">
    <source>
        <dbReference type="ARBA" id="ARBA00022475"/>
    </source>
</evidence>
<keyword evidence="4" id="KW-1003">Cell membrane</keyword>
<evidence type="ECO:0000256" key="3">
    <source>
        <dbReference type="ARBA" id="ARBA00020739"/>
    </source>
</evidence>
<keyword evidence="6 9" id="KW-1133">Transmembrane helix</keyword>
<dbReference type="PANTHER" id="PTHR32309:SF31">
    <property type="entry name" value="CAPSULAR EXOPOLYSACCHARIDE FAMILY"/>
    <property type="match status" value="1"/>
</dbReference>
<dbReference type="EMBL" id="NDXJ01000002">
    <property type="protein sequence ID" value="OSP90505.1"/>
    <property type="molecule type" value="Genomic_DNA"/>
</dbReference>
<comment type="function">
    <text evidence="8">Required for CpsD phosphorylation. Involved in the regulation of capsular polysaccharide biosynthesis. May be part of a complex that directs the coordinated polymerization and export to the cell surface of the capsular polysaccharide.</text>
</comment>
<evidence type="ECO:0000313" key="11">
    <source>
        <dbReference type="EMBL" id="OSP90505.1"/>
    </source>
</evidence>
<keyword evidence="5 9" id="KW-0812">Transmembrane</keyword>
<evidence type="ECO:0000259" key="10">
    <source>
        <dbReference type="Pfam" id="PF02706"/>
    </source>
</evidence>
<comment type="subcellular location">
    <subcellularLocation>
        <location evidence="1">Cell membrane</location>
        <topology evidence="1">Multi-pass membrane protein</topology>
    </subcellularLocation>
</comment>
<sequence length="211" mass="22736">MESLVDVVHVKLILEYLKRYAVVVLVFAAMGVGGSVLYNNFLKSETFVSGSKILVNRDAGNSVSQQYTAMMADADVIQTYDDIINSYAILSVATKQLKQSDDTMFSDLSASELAKTIKINHKGKSQVFSIQATTESKEKSIKSVNAVAEAFSKKIGKIMSVSEVSILTRGETSVSKGGMSDKLILLLGAVIGGTLGFLLSVGLEVRRVLKK</sequence>